<organism evidence="1 2">
    <name type="scientific">Luteimonas rhizosphaericola</name>
    <dbReference type="NCBI Taxonomy" id="3042024"/>
    <lineage>
        <taxon>Bacteria</taxon>
        <taxon>Pseudomonadati</taxon>
        <taxon>Pseudomonadota</taxon>
        <taxon>Gammaproteobacteria</taxon>
        <taxon>Lysobacterales</taxon>
        <taxon>Lysobacteraceae</taxon>
        <taxon>Luteimonas</taxon>
    </lineage>
</organism>
<dbReference type="Gene3D" id="1.20.120.330">
    <property type="entry name" value="Nucleotidyltransferases domain 2"/>
    <property type="match status" value="1"/>
</dbReference>
<dbReference type="SUPFAM" id="SSF158668">
    <property type="entry name" value="MtlR-like"/>
    <property type="match status" value="1"/>
</dbReference>
<proteinExistence type="predicted"/>
<accession>A0ABT6JJU0</accession>
<protein>
    <recommendedName>
        <fullName evidence="3">Mannitol repressor</fullName>
    </recommendedName>
</protein>
<name>A0ABT6JJU0_9GAMM</name>
<comment type="caution">
    <text evidence="1">The sequence shown here is derived from an EMBL/GenBank/DDBJ whole genome shotgun (WGS) entry which is preliminary data.</text>
</comment>
<dbReference type="Proteomes" id="UP001156831">
    <property type="component" value="Unassembled WGS sequence"/>
</dbReference>
<evidence type="ECO:0000313" key="1">
    <source>
        <dbReference type="EMBL" id="MDH5830802.1"/>
    </source>
</evidence>
<dbReference type="InterPro" id="IPR038026">
    <property type="entry name" value="MtlR-like_sf"/>
</dbReference>
<gene>
    <name evidence="1" type="ORF">QFW80_09790</name>
</gene>
<keyword evidence="2" id="KW-1185">Reference proteome</keyword>
<dbReference type="RefSeq" id="WP_202845037.1">
    <property type="nucleotide sequence ID" value="NZ_JARXRN010000025.1"/>
</dbReference>
<dbReference type="EMBL" id="JARXRN010000025">
    <property type="protein sequence ID" value="MDH5830802.1"/>
    <property type="molecule type" value="Genomic_DNA"/>
</dbReference>
<sequence length="243" mass="27534">MLATDNNVAFSLQARAVEILEQTLKDSYVEVRKANEIEANIASEAESLTDFLHDSDSRTFCVLAASFLEDVLRRCLTNYWSLKSSKSQQDYFGSNGPLSTFSQRILVCVGLGWITHEQAINATNLRKIRNEFAHNHLIHNLTDQRLSKFVDSLHPYDKIWLKIAEYETAYAALPLEETLRMRFYCNAFNVSGGVLARAKLLGSGIPASFRPGGGFDNLTEIEQRFGNYMIRFCFRTAGVPFRD</sequence>
<reference evidence="1 2" key="1">
    <citation type="submission" date="2023-04" db="EMBL/GenBank/DDBJ databases">
        <title>Luteimonas sp. M1R5S18.</title>
        <authorList>
            <person name="Sun J.-Q."/>
        </authorList>
    </citation>
    <scope>NUCLEOTIDE SEQUENCE [LARGE SCALE GENOMIC DNA]</scope>
    <source>
        <strain evidence="1 2">M1R5S18</strain>
    </source>
</reference>
<dbReference type="PANTHER" id="PTHR37941:SF1">
    <property type="entry name" value="FUMARASE E-RELATED"/>
    <property type="match status" value="1"/>
</dbReference>
<dbReference type="InterPro" id="IPR007761">
    <property type="entry name" value="MtlR-like"/>
</dbReference>
<evidence type="ECO:0008006" key="3">
    <source>
        <dbReference type="Google" id="ProtNLM"/>
    </source>
</evidence>
<dbReference type="PANTHER" id="PTHR37941">
    <property type="entry name" value="FUMARASE E-RELATED"/>
    <property type="match status" value="1"/>
</dbReference>
<evidence type="ECO:0000313" key="2">
    <source>
        <dbReference type="Proteomes" id="UP001156831"/>
    </source>
</evidence>